<dbReference type="Pfam" id="PF00067">
    <property type="entry name" value="p450"/>
    <property type="match status" value="1"/>
</dbReference>
<keyword evidence="10" id="KW-1133">Transmembrane helix</keyword>
<evidence type="ECO:0000256" key="6">
    <source>
        <dbReference type="ARBA" id="ARBA00023004"/>
    </source>
</evidence>
<evidence type="ECO:0008006" key="13">
    <source>
        <dbReference type="Google" id="ProtNLM"/>
    </source>
</evidence>
<reference evidence="11 12" key="1">
    <citation type="submission" date="2024-09" db="EMBL/GenBank/DDBJ databases">
        <title>Chromosome-scale assembly of Riccia fluitans.</title>
        <authorList>
            <person name="Paukszto L."/>
            <person name="Sawicki J."/>
            <person name="Karawczyk K."/>
            <person name="Piernik-Szablinska J."/>
            <person name="Szczecinska M."/>
            <person name="Mazdziarz M."/>
        </authorList>
    </citation>
    <scope>NUCLEOTIDE SEQUENCE [LARGE SCALE GENOMIC DNA]</scope>
    <source>
        <strain evidence="11">Rf_01</strain>
        <tissue evidence="11">Aerial parts of the thallus</tissue>
    </source>
</reference>
<proteinExistence type="inferred from homology"/>
<keyword evidence="5 9" id="KW-0560">Oxidoreductase</keyword>
<dbReference type="PANTHER" id="PTHR47944">
    <property type="entry name" value="CYTOCHROME P450 98A9"/>
    <property type="match status" value="1"/>
</dbReference>
<feature type="binding site" description="axial binding residue" evidence="8">
    <location>
        <position position="470"/>
    </location>
    <ligand>
        <name>heme</name>
        <dbReference type="ChEBI" id="CHEBI:30413"/>
    </ligand>
    <ligandPart>
        <name>Fe</name>
        <dbReference type="ChEBI" id="CHEBI:18248"/>
    </ligandPart>
</feature>
<keyword evidence="7 9" id="KW-0503">Monooxygenase</keyword>
<keyword evidence="6 8" id="KW-0408">Iron</keyword>
<evidence type="ECO:0000256" key="7">
    <source>
        <dbReference type="ARBA" id="ARBA00023033"/>
    </source>
</evidence>
<dbReference type="PROSITE" id="PS00086">
    <property type="entry name" value="CYTOCHROME_P450"/>
    <property type="match status" value="1"/>
</dbReference>
<dbReference type="InterPro" id="IPR001128">
    <property type="entry name" value="Cyt_P450"/>
</dbReference>
<evidence type="ECO:0000313" key="11">
    <source>
        <dbReference type="EMBL" id="KAL2634260.1"/>
    </source>
</evidence>
<dbReference type="CDD" id="cd20618">
    <property type="entry name" value="CYP71_clan"/>
    <property type="match status" value="1"/>
</dbReference>
<comment type="similarity">
    <text evidence="2 9">Belongs to the cytochrome P450 family.</text>
</comment>
<keyword evidence="4 8" id="KW-0479">Metal-binding</keyword>
<dbReference type="Proteomes" id="UP001605036">
    <property type="component" value="Unassembled WGS sequence"/>
</dbReference>
<dbReference type="InterPro" id="IPR036396">
    <property type="entry name" value="Cyt_P450_sf"/>
</dbReference>
<organism evidence="11 12">
    <name type="scientific">Riccia fluitans</name>
    <dbReference type="NCBI Taxonomy" id="41844"/>
    <lineage>
        <taxon>Eukaryota</taxon>
        <taxon>Viridiplantae</taxon>
        <taxon>Streptophyta</taxon>
        <taxon>Embryophyta</taxon>
        <taxon>Marchantiophyta</taxon>
        <taxon>Marchantiopsida</taxon>
        <taxon>Marchantiidae</taxon>
        <taxon>Marchantiales</taxon>
        <taxon>Ricciaceae</taxon>
        <taxon>Riccia</taxon>
    </lineage>
</organism>
<dbReference type="EMBL" id="JBHFFA010000003">
    <property type="protein sequence ID" value="KAL2634260.1"/>
    <property type="molecule type" value="Genomic_DNA"/>
</dbReference>
<dbReference type="GO" id="GO:0016705">
    <property type="term" value="F:oxidoreductase activity, acting on paired donors, with incorporation or reduction of molecular oxygen"/>
    <property type="evidence" value="ECO:0007669"/>
    <property type="project" value="UniProtKB-ARBA"/>
</dbReference>
<evidence type="ECO:0000256" key="2">
    <source>
        <dbReference type="ARBA" id="ARBA00010617"/>
    </source>
</evidence>
<evidence type="ECO:0000256" key="3">
    <source>
        <dbReference type="ARBA" id="ARBA00022617"/>
    </source>
</evidence>
<keyword evidence="10" id="KW-0812">Transmembrane</keyword>
<evidence type="ECO:0000256" key="5">
    <source>
        <dbReference type="ARBA" id="ARBA00023002"/>
    </source>
</evidence>
<evidence type="ECO:0000256" key="1">
    <source>
        <dbReference type="ARBA" id="ARBA00001971"/>
    </source>
</evidence>
<protein>
    <recommendedName>
        <fullName evidence="13">Cytochrome P450</fullName>
    </recommendedName>
</protein>
<dbReference type="SUPFAM" id="SSF48264">
    <property type="entry name" value="Cytochrome P450"/>
    <property type="match status" value="1"/>
</dbReference>
<gene>
    <name evidence="11" type="ORF">R1flu_005739</name>
</gene>
<dbReference type="PRINTS" id="PR00385">
    <property type="entry name" value="P450"/>
</dbReference>
<sequence length="541" mass="61648">METISSIPSVDLVKHGAEEAMEIITQMPTTWFTAIIVGILVILLVRRIFRKRLKLPPGPRNLPIIGAMLSLDKEMHKGLVEQAKKHGPLVYFRLGSHSMLAIQSAEIAEELFKQKDGQFASRAHSTILFSLAKYFGFDSKNMGFAPYTQRLKQLRKVCTKELLTIPKLSATEYVRWEEQGEMIKEVESLDGKDFELREVLHTVAMNVTCRMLFGKRYYGKNVAITKELTEFQELMEDMIAIAGKPNVGDIIPWLRWLDLQGMTKQFKKLHDKQEHVLRNILEDHKMAKKTSANRLASPATMDFVDVLLSLRGEDQLPDDTIMATVSDIMMGATDSTLTVVQWAIIELMRHPESMAKLQKELDDFVGKNRALRESDFSQIPYLMAVVKETLRLHPPVPLLIPRMNEKQTTLHGYDIPENTTVFVNVWAISRDESNWEKADQFIPERFLDSTVSVNGNDFKYTPFGAGRRQCVGISMGLIMVDRTLGSLIHAFDWLPASGKQVADIDNEETYSLVLEPKHPLVCRAVPRLPKVDVYYDPRYVP</sequence>
<dbReference type="InterPro" id="IPR017972">
    <property type="entry name" value="Cyt_P450_CS"/>
</dbReference>
<dbReference type="PRINTS" id="PR00463">
    <property type="entry name" value="EP450I"/>
</dbReference>
<dbReference type="AlphaFoldDB" id="A0ABD1YU99"/>
<keyword evidence="12" id="KW-1185">Reference proteome</keyword>
<evidence type="ECO:0000256" key="9">
    <source>
        <dbReference type="RuleBase" id="RU000461"/>
    </source>
</evidence>
<dbReference type="GO" id="GO:0046872">
    <property type="term" value="F:metal ion binding"/>
    <property type="evidence" value="ECO:0007669"/>
    <property type="project" value="UniProtKB-KW"/>
</dbReference>
<accession>A0ABD1YU99</accession>
<evidence type="ECO:0000256" key="10">
    <source>
        <dbReference type="SAM" id="Phobius"/>
    </source>
</evidence>
<comment type="cofactor">
    <cofactor evidence="1 8">
        <name>heme</name>
        <dbReference type="ChEBI" id="CHEBI:30413"/>
    </cofactor>
</comment>
<dbReference type="GO" id="GO:0004497">
    <property type="term" value="F:monooxygenase activity"/>
    <property type="evidence" value="ECO:0007669"/>
    <property type="project" value="UniProtKB-KW"/>
</dbReference>
<dbReference type="InterPro" id="IPR002401">
    <property type="entry name" value="Cyt_P450_E_grp-I"/>
</dbReference>
<name>A0ABD1YU99_9MARC</name>
<dbReference type="FunFam" id="1.10.630.10:FF:000126">
    <property type="entry name" value="Predicted protein"/>
    <property type="match status" value="1"/>
</dbReference>
<evidence type="ECO:0000256" key="8">
    <source>
        <dbReference type="PIRSR" id="PIRSR602401-1"/>
    </source>
</evidence>
<keyword evidence="10" id="KW-0472">Membrane</keyword>
<dbReference type="Gene3D" id="1.10.630.10">
    <property type="entry name" value="Cytochrome P450"/>
    <property type="match status" value="1"/>
</dbReference>
<comment type="caution">
    <text evidence="11">The sequence shown here is derived from an EMBL/GenBank/DDBJ whole genome shotgun (WGS) entry which is preliminary data.</text>
</comment>
<feature type="transmembrane region" description="Helical" evidence="10">
    <location>
        <begin position="31"/>
        <end position="49"/>
    </location>
</feature>
<evidence type="ECO:0000256" key="4">
    <source>
        <dbReference type="ARBA" id="ARBA00022723"/>
    </source>
</evidence>
<evidence type="ECO:0000313" key="12">
    <source>
        <dbReference type="Proteomes" id="UP001605036"/>
    </source>
</evidence>
<keyword evidence="3 8" id="KW-0349">Heme</keyword>
<dbReference type="PANTHER" id="PTHR47944:SF16">
    <property type="entry name" value="CYTOCHROME P450 FAMILY 1 SUBFAMILY A POLYPEPTIDE 1"/>
    <property type="match status" value="1"/>
</dbReference>